<organism evidence="2 3">
    <name type="scientific">Lactobacillus melliventris</name>
    <dbReference type="NCBI Taxonomy" id="1218507"/>
    <lineage>
        <taxon>Bacteria</taxon>
        <taxon>Bacillati</taxon>
        <taxon>Bacillota</taxon>
        <taxon>Bacilli</taxon>
        <taxon>Lactobacillales</taxon>
        <taxon>Lactobacillaceae</taxon>
        <taxon>Lactobacillus</taxon>
    </lineage>
</organism>
<reference evidence="2 3" key="1">
    <citation type="submission" date="2015-01" db="EMBL/GenBank/DDBJ databases">
        <title>Comparative genomics of the lactic acid bacteria isolated from the honey bee gut.</title>
        <authorList>
            <person name="Ellegaard K.M."/>
            <person name="Tamarit D."/>
            <person name="Javelind E."/>
            <person name="Olofsson T."/>
            <person name="Andersson S.G."/>
            <person name="Vasquez A."/>
        </authorList>
    </citation>
    <scope>NUCLEOTIDE SEQUENCE [LARGE SCALE GENOMIC DNA]</scope>
    <source>
        <strain evidence="2 3">Hma8</strain>
    </source>
</reference>
<accession>A0A0F4LKU1</accession>
<evidence type="ECO:0000313" key="2">
    <source>
        <dbReference type="EMBL" id="KJY58186.1"/>
    </source>
</evidence>
<dbReference type="PATRIC" id="fig|1218507.3.peg.384"/>
<dbReference type="InterPro" id="IPR039532">
    <property type="entry name" value="TetR_C_Firmicutes"/>
</dbReference>
<feature type="domain" description="Transcriptional regulator TetR C-terminal Firmicutes type" evidence="1">
    <location>
        <begin position="76"/>
        <end position="177"/>
    </location>
</feature>
<dbReference type="EMBL" id="JXLI01000005">
    <property type="protein sequence ID" value="KJY58186.1"/>
    <property type="molecule type" value="Genomic_DNA"/>
</dbReference>
<dbReference type="Proteomes" id="UP000033531">
    <property type="component" value="Unassembled WGS sequence"/>
</dbReference>
<dbReference type="SUPFAM" id="SSF46689">
    <property type="entry name" value="Homeodomain-like"/>
    <property type="match status" value="1"/>
</dbReference>
<dbReference type="Gene3D" id="1.10.357.10">
    <property type="entry name" value="Tetracycline Repressor, domain 2"/>
    <property type="match status" value="1"/>
</dbReference>
<sequence length="196" mass="23262">MKNKEISLNTKKDFAQALKKLLKKEPLDAITVKQLLTLTNKSRPTFYYHFQDIPDLIKWTVKTEIIDLLNKSQGYDNWDNDIYNIFQYFYENPSLGKAFYENLDIKQFDTIFRKPQINVLFGYIDEIISKENLQVRKEDRNFIAHFFTGGFTEIVLDWLGNGQQESPKEMKKQFCRTQKNIIVHSLKVASKDKNKY</sequence>
<dbReference type="HOGENOM" id="CLU_087539_2_1_9"/>
<dbReference type="AlphaFoldDB" id="A0A0F4LKU1"/>
<dbReference type="PANTHER" id="PTHR43479">
    <property type="entry name" value="ACREF/ENVCD OPERON REPRESSOR-RELATED"/>
    <property type="match status" value="1"/>
</dbReference>
<evidence type="ECO:0000313" key="3">
    <source>
        <dbReference type="Proteomes" id="UP000033531"/>
    </source>
</evidence>
<comment type="caution">
    <text evidence="2">The sequence shown here is derived from an EMBL/GenBank/DDBJ whole genome shotgun (WGS) entry which is preliminary data.</text>
</comment>
<dbReference type="STRING" id="1218507.JF74_02220"/>
<name>A0A0F4LKU1_9LACO</name>
<dbReference type="PANTHER" id="PTHR43479:SF7">
    <property type="entry name" value="TETR-FAMILY TRANSCRIPTIONAL REGULATOR"/>
    <property type="match status" value="1"/>
</dbReference>
<dbReference type="RefSeq" id="WP_046324175.1">
    <property type="nucleotide sequence ID" value="NZ_JBHTMT010000011.1"/>
</dbReference>
<evidence type="ECO:0000259" key="1">
    <source>
        <dbReference type="Pfam" id="PF14278"/>
    </source>
</evidence>
<dbReference type="InterPro" id="IPR050624">
    <property type="entry name" value="HTH-type_Tx_Regulator"/>
</dbReference>
<protein>
    <recommendedName>
        <fullName evidence="1">Transcriptional regulator TetR C-terminal Firmicutes type domain-containing protein</fullName>
    </recommendedName>
</protein>
<dbReference type="OrthoDB" id="9810250at2"/>
<proteinExistence type="predicted"/>
<dbReference type="InterPro" id="IPR009057">
    <property type="entry name" value="Homeodomain-like_sf"/>
</dbReference>
<dbReference type="Pfam" id="PF14278">
    <property type="entry name" value="TetR_C_8"/>
    <property type="match status" value="1"/>
</dbReference>
<gene>
    <name evidence="2" type="ORF">JF74_02220</name>
</gene>